<sequence>MADEKKPVDGTEDNAEVDAAKSPETELTPETASGTVVTEDEDAKNVTGDEAETSGPGGDTIVAEGLDTVSAGDETLTDGADTIGDETLTADADTVAIGDDTVTGDDSVAPGDETVTGDDTISDDAAAADASGLYDDDRIHSAGEATLLSEEATVAGPEASETPAEDTPGARAPEPVVAPAPVVQERVVERKGGFGSALIGGVIAAALGYGAAAYQNGGWPFAGDGDTFQEETTAALSDQTARIDALADEVKTATDTANGIDLSGLEGSVGELQGQIDTASGNFDGLSGRLDELAGRIDALERKPVEESVSPEAMAAYENELNLLRDAIAQQRLEVEQMTKQALEAEANAEGQAAVAKARAALSEVTAALTDGEPYAEPLDTMQENGVTVPDALAAPATEGVPTLSALVEEYPPLARDALSAARMAESETEGGTERFATFLSNQLGVRSVTPREGDTADAVLSRAEAALRSGDLPAALSELGTLPDEAKAPLADWISRAQTRADAVAAADAVSLELNKE</sequence>
<dbReference type="AlphaFoldDB" id="A0A1G7CFS4"/>
<name>A0A1G7CFS4_9RHOB</name>
<reference evidence="4" key="1">
    <citation type="submission" date="2016-10" db="EMBL/GenBank/DDBJ databases">
        <authorList>
            <person name="Varghese N."/>
            <person name="Submissions S."/>
        </authorList>
    </citation>
    <scope>NUCLEOTIDE SEQUENCE [LARGE SCALE GENOMIC DNA]</scope>
    <source>
        <strain evidence="4">DSM 10146</strain>
    </source>
</reference>
<dbReference type="OrthoDB" id="7659420at2"/>
<dbReference type="STRING" id="282683.SAMN04488105_103120"/>
<accession>A0A1G7CFS4</accession>
<evidence type="ECO:0000256" key="1">
    <source>
        <dbReference type="SAM" id="Coils"/>
    </source>
</evidence>
<evidence type="ECO:0000313" key="3">
    <source>
        <dbReference type="EMBL" id="SDE38139.1"/>
    </source>
</evidence>
<dbReference type="EMBL" id="FNAV01000003">
    <property type="protein sequence ID" value="SDE38139.1"/>
    <property type="molecule type" value="Genomic_DNA"/>
</dbReference>
<gene>
    <name evidence="3" type="ORF">SAMN04488105_103120</name>
</gene>
<feature type="coiled-coil region" evidence="1">
    <location>
        <begin position="283"/>
        <end position="348"/>
    </location>
</feature>
<protein>
    <recommendedName>
        <fullName evidence="5">Inner membrane protein</fullName>
    </recommendedName>
</protein>
<dbReference type="Proteomes" id="UP000198994">
    <property type="component" value="Unassembled WGS sequence"/>
</dbReference>
<proteinExistence type="predicted"/>
<organism evidence="3 4">
    <name type="scientific">Salipiger thiooxidans</name>
    <dbReference type="NCBI Taxonomy" id="282683"/>
    <lineage>
        <taxon>Bacteria</taxon>
        <taxon>Pseudomonadati</taxon>
        <taxon>Pseudomonadota</taxon>
        <taxon>Alphaproteobacteria</taxon>
        <taxon>Rhodobacterales</taxon>
        <taxon>Roseobacteraceae</taxon>
        <taxon>Salipiger</taxon>
    </lineage>
</organism>
<evidence type="ECO:0000313" key="4">
    <source>
        <dbReference type="Proteomes" id="UP000198994"/>
    </source>
</evidence>
<dbReference type="RefSeq" id="WP_089956184.1">
    <property type="nucleotide sequence ID" value="NZ_FNAV01000003.1"/>
</dbReference>
<dbReference type="Gene3D" id="1.20.5.340">
    <property type="match status" value="1"/>
</dbReference>
<feature type="compositionally biased region" description="Low complexity" evidence="2">
    <location>
        <begin position="117"/>
        <end position="133"/>
    </location>
</feature>
<keyword evidence="4" id="KW-1185">Reference proteome</keyword>
<feature type="region of interest" description="Disordered" evidence="2">
    <location>
        <begin position="1"/>
        <end position="176"/>
    </location>
</feature>
<keyword evidence="1" id="KW-0175">Coiled coil</keyword>
<evidence type="ECO:0000256" key="2">
    <source>
        <dbReference type="SAM" id="MobiDB-lite"/>
    </source>
</evidence>
<evidence type="ECO:0008006" key="5">
    <source>
        <dbReference type="Google" id="ProtNLM"/>
    </source>
</evidence>